<accession>A0A5E4EGB8</accession>
<evidence type="ECO:0000259" key="5">
    <source>
        <dbReference type="Pfam" id="PF13178"/>
    </source>
</evidence>
<name>A0A5E4EGB8_PRUDU</name>
<proteinExistence type="inferred from homology"/>
<comment type="subunit">
    <text evidence="3">Binds to multiple calmodulin (CaM) in the presence of Ca(2+) and CaM-like proteins.</text>
</comment>
<evidence type="ECO:0000256" key="3">
    <source>
        <dbReference type="ARBA" id="ARBA00024378"/>
    </source>
</evidence>
<dbReference type="Gramene" id="VVA12878">
    <property type="protein sequence ID" value="VVA12878"/>
    <property type="gene ID" value="Prudul26B001270"/>
</dbReference>
<dbReference type="OMA" id="WFIKLYQ"/>
<dbReference type="Gene3D" id="1.20.5.190">
    <property type="match status" value="1"/>
</dbReference>
<protein>
    <submittedName>
        <fullName evidence="6">PREDICTED: IQ-DOMAIN</fullName>
    </submittedName>
</protein>
<feature type="domain" description="DUF4005" evidence="5">
    <location>
        <begin position="252"/>
        <end position="319"/>
    </location>
</feature>
<feature type="compositionally biased region" description="Polar residues" evidence="4">
    <location>
        <begin position="283"/>
        <end position="292"/>
    </location>
</feature>
<comment type="similarity">
    <text evidence="2">Belongs to the IQD family.</text>
</comment>
<dbReference type="Pfam" id="PF13178">
    <property type="entry name" value="DUF4005"/>
    <property type="match status" value="1"/>
</dbReference>
<sequence>MGKASKWIINFLVGKQEKKINQTNVSISTEHPSTATKPGTPKVKRRWSFGRLAGKEACHRASKSVDSIDTTILPLPLKAQQNHALTLAVVPRDVDDAAATRIQAAFRSHLARKALHALKGLVKLQALIRGHIVRKQTTATIMQMHALMAIQVRARFKRIQMAEEAQQANKKQLTIQRDHGVHRKTMDLNSNDVQRVSKSTSGHLNHSQAGRLEHGRTTFYSDRLSTSKRRQYEEPSFPTANSPWNYPAASKPKPTRPPFTFQQQDYGDPACYDYTFKPSYMTNTKSSKAKVRSQSEPKQRPEGSTKHKTKHTESRDATGGPMEDQVLKRSSSQFKPNGHKNHDPWFVKLYKSRRLFEDNKHATVSPSTGHSNYNESLAAFEPHVNLY</sequence>
<dbReference type="Proteomes" id="UP000327085">
    <property type="component" value="Chromosome 6"/>
</dbReference>
<feature type="region of interest" description="Disordered" evidence="4">
    <location>
        <begin position="283"/>
        <end position="341"/>
    </location>
</feature>
<evidence type="ECO:0000313" key="7">
    <source>
        <dbReference type="Proteomes" id="UP000327085"/>
    </source>
</evidence>
<dbReference type="Pfam" id="PF00612">
    <property type="entry name" value="IQ"/>
    <property type="match status" value="2"/>
</dbReference>
<gene>
    <name evidence="6" type="ORF">ALMOND_2B001270</name>
</gene>
<evidence type="ECO:0000256" key="4">
    <source>
        <dbReference type="SAM" id="MobiDB-lite"/>
    </source>
</evidence>
<reference evidence="7" key="1">
    <citation type="journal article" date="2020" name="Plant J.">
        <title>Transposons played a major role in the diversification between the closely related almond and peach genomes: results from the almond genome sequence.</title>
        <authorList>
            <person name="Alioto T."/>
            <person name="Alexiou K.G."/>
            <person name="Bardil A."/>
            <person name="Barteri F."/>
            <person name="Castanera R."/>
            <person name="Cruz F."/>
            <person name="Dhingra A."/>
            <person name="Duval H."/>
            <person name="Fernandez I Marti A."/>
            <person name="Frias L."/>
            <person name="Galan B."/>
            <person name="Garcia J.L."/>
            <person name="Howad W."/>
            <person name="Gomez-Garrido J."/>
            <person name="Gut M."/>
            <person name="Julca I."/>
            <person name="Morata J."/>
            <person name="Puigdomenech P."/>
            <person name="Ribeca P."/>
            <person name="Rubio Cabetas M.J."/>
            <person name="Vlasova A."/>
            <person name="Wirthensohn M."/>
            <person name="Garcia-Mas J."/>
            <person name="Gabaldon T."/>
            <person name="Casacuberta J.M."/>
            <person name="Arus P."/>
        </authorList>
    </citation>
    <scope>NUCLEOTIDE SEQUENCE [LARGE SCALE GENOMIC DNA]</scope>
    <source>
        <strain evidence="7">cv. Texas</strain>
    </source>
</reference>
<dbReference type="CDD" id="cd23767">
    <property type="entry name" value="IQCD"/>
    <property type="match status" value="1"/>
</dbReference>
<organism evidence="6 7">
    <name type="scientific">Prunus dulcis</name>
    <name type="common">Almond</name>
    <name type="synonym">Amygdalus dulcis</name>
    <dbReference type="NCBI Taxonomy" id="3755"/>
    <lineage>
        <taxon>Eukaryota</taxon>
        <taxon>Viridiplantae</taxon>
        <taxon>Streptophyta</taxon>
        <taxon>Embryophyta</taxon>
        <taxon>Tracheophyta</taxon>
        <taxon>Spermatophyta</taxon>
        <taxon>Magnoliopsida</taxon>
        <taxon>eudicotyledons</taxon>
        <taxon>Gunneridae</taxon>
        <taxon>Pentapetalae</taxon>
        <taxon>rosids</taxon>
        <taxon>fabids</taxon>
        <taxon>Rosales</taxon>
        <taxon>Rosaceae</taxon>
        <taxon>Amygdaloideae</taxon>
        <taxon>Amygdaleae</taxon>
        <taxon>Prunus</taxon>
    </lineage>
</organism>
<dbReference type="InterPro" id="IPR000048">
    <property type="entry name" value="IQ_motif_EF-hand-BS"/>
</dbReference>
<feature type="compositionally biased region" description="Polar residues" evidence="4">
    <location>
        <begin position="190"/>
        <end position="208"/>
    </location>
</feature>
<feature type="compositionally biased region" description="Basic and acidic residues" evidence="4">
    <location>
        <begin position="293"/>
        <end position="316"/>
    </location>
</feature>
<evidence type="ECO:0000256" key="2">
    <source>
        <dbReference type="ARBA" id="ARBA00024341"/>
    </source>
</evidence>
<keyword evidence="1" id="KW-0112">Calmodulin-binding</keyword>
<evidence type="ECO:0000313" key="6">
    <source>
        <dbReference type="EMBL" id="VVA12878.1"/>
    </source>
</evidence>
<feature type="region of interest" description="Disordered" evidence="4">
    <location>
        <begin position="190"/>
        <end position="264"/>
    </location>
</feature>
<dbReference type="InterPro" id="IPR025064">
    <property type="entry name" value="DUF4005"/>
</dbReference>
<dbReference type="AlphaFoldDB" id="A0A5E4EGB8"/>
<dbReference type="PANTHER" id="PTHR32295:SF263">
    <property type="entry name" value="DUF4005 DOMAIN-CONTAINING PROTEIN"/>
    <property type="match status" value="1"/>
</dbReference>
<evidence type="ECO:0000256" key="1">
    <source>
        <dbReference type="ARBA" id="ARBA00022860"/>
    </source>
</evidence>
<dbReference type="EMBL" id="CABIKO010000006">
    <property type="protein sequence ID" value="VVA12878.1"/>
    <property type="molecule type" value="Genomic_DNA"/>
</dbReference>
<dbReference type="InParanoid" id="A0A5E4EGB8"/>
<dbReference type="PROSITE" id="PS50096">
    <property type="entry name" value="IQ"/>
    <property type="match status" value="2"/>
</dbReference>
<dbReference type="PANTHER" id="PTHR32295">
    <property type="entry name" value="IQ-DOMAIN 5-RELATED"/>
    <property type="match status" value="1"/>
</dbReference>
<dbReference type="GO" id="GO:0005516">
    <property type="term" value="F:calmodulin binding"/>
    <property type="evidence" value="ECO:0007669"/>
    <property type="project" value="UniProtKB-KW"/>
</dbReference>